<feature type="domain" description="Pre-C2HC" evidence="2">
    <location>
        <begin position="164"/>
        <end position="233"/>
    </location>
</feature>
<dbReference type="SMART" id="SM00596">
    <property type="entry name" value="PRE_C2HC"/>
    <property type="match status" value="1"/>
</dbReference>
<feature type="compositionally biased region" description="Basic and acidic residues" evidence="1">
    <location>
        <begin position="399"/>
        <end position="409"/>
    </location>
</feature>
<dbReference type="InterPro" id="IPR006579">
    <property type="entry name" value="Pre_C2HC_dom"/>
</dbReference>
<dbReference type="EMBL" id="AJVK01032940">
    <property type="status" value="NOT_ANNOTATED_CDS"/>
    <property type="molecule type" value="Genomic_DNA"/>
</dbReference>
<feature type="compositionally biased region" description="Basic and acidic residues" evidence="1">
    <location>
        <begin position="305"/>
        <end position="317"/>
    </location>
</feature>
<reference evidence="3" key="1">
    <citation type="submission" date="2022-08" db="UniProtKB">
        <authorList>
            <consortium name="EnsemblMetazoa"/>
        </authorList>
    </citation>
    <scope>IDENTIFICATION</scope>
    <source>
        <strain evidence="3">Israel</strain>
    </source>
</reference>
<dbReference type="EMBL" id="AJVK01032938">
    <property type="status" value="NOT_ANNOTATED_CDS"/>
    <property type="molecule type" value="Genomic_DNA"/>
</dbReference>
<dbReference type="VEuPathDB" id="VectorBase:PPAI006386"/>
<dbReference type="Pfam" id="PF07530">
    <property type="entry name" value="PRE_C2HC"/>
    <property type="match status" value="1"/>
</dbReference>
<evidence type="ECO:0000313" key="4">
    <source>
        <dbReference type="Proteomes" id="UP000092462"/>
    </source>
</evidence>
<evidence type="ECO:0000256" key="1">
    <source>
        <dbReference type="SAM" id="MobiDB-lite"/>
    </source>
</evidence>
<dbReference type="Proteomes" id="UP000092462">
    <property type="component" value="Unassembled WGS sequence"/>
</dbReference>
<dbReference type="AlphaFoldDB" id="A0A1B0DEN7"/>
<feature type="compositionally biased region" description="Polar residues" evidence="1">
    <location>
        <begin position="322"/>
        <end position="331"/>
    </location>
</feature>
<proteinExistence type="predicted"/>
<accession>A0A1B0DEN7</accession>
<evidence type="ECO:0000313" key="3">
    <source>
        <dbReference type="EnsemblMetazoa" id="PPAI006386-PA"/>
    </source>
</evidence>
<name>A0A1B0DEN7_PHLPP</name>
<sequence>METSGETLDSPGKWITTGNKRRTSPPRRNEQPSKQTKLSDYWLDVPTINRYSDLEVSDTSERAPDESSNEREKSIKQPRPPPIFIYNVKDVQPLMTLLNEMAPKSYTLRALVNNQIKLQLQTIDLYRSVIKVLQEKGTQLHSYQIKTEKSYRTVLRNLHHSIDAEEIKAALAEKGHTVVNVHNVKHRVTKKPLPIFFINLAPKNNDREIFNISTLLNCVVKFEAPNNKKRDIPQCTRCQDFLHTKSFCHKVPKCVKCLGSHLSSECSRKERDTDVKCTNCSGPHPANYKGCRLIRNFKLFPALRQRRDNPTHSRDDVDSVPGPSSRQITSGISYRNALAGASREESQSGTCNVQSSNELEVLTPTIAKQTCSKALLRCKERAKYQRNKQKRLSQVGEKSGGKEISRQPERSQPGPWDSSQATNQEVGFHKPRQIGTPTTKHQDGGE</sequence>
<feature type="compositionally biased region" description="Basic and acidic residues" evidence="1">
    <location>
        <begin position="59"/>
        <end position="75"/>
    </location>
</feature>
<dbReference type="EMBL" id="AJVK01032939">
    <property type="status" value="NOT_ANNOTATED_CDS"/>
    <property type="molecule type" value="Genomic_DNA"/>
</dbReference>
<dbReference type="EnsemblMetazoa" id="PPAI006386-RA">
    <property type="protein sequence ID" value="PPAI006386-PA"/>
    <property type="gene ID" value="PPAI006386"/>
</dbReference>
<evidence type="ECO:0000259" key="2">
    <source>
        <dbReference type="SMART" id="SM00596"/>
    </source>
</evidence>
<feature type="region of interest" description="Disordered" evidence="1">
    <location>
        <begin position="53"/>
        <end position="79"/>
    </location>
</feature>
<dbReference type="VEuPathDB" id="VectorBase:PPAPM1_007993"/>
<feature type="region of interest" description="Disordered" evidence="1">
    <location>
        <begin position="384"/>
        <end position="446"/>
    </location>
</feature>
<protein>
    <recommendedName>
        <fullName evidence="2">Pre-C2HC domain-containing protein</fullName>
    </recommendedName>
</protein>
<keyword evidence="4" id="KW-1185">Reference proteome</keyword>
<feature type="region of interest" description="Disordered" evidence="1">
    <location>
        <begin position="304"/>
        <end position="331"/>
    </location>
</feature>
<organism evidence="3 4">
    <name type="scientific">Phlebotomus papatasi</name>
    <name type="common">Sandfly</name>
    <dbReference type="NCBI Taxonomy" id="29031"/>
    <lineage>
        <taxon>Eukaryota</taxon>
        <taxon>Metazoa</taxon>
        <taxon>Ecdysozoa</taxon>
        <taxon>Arthropoda</taxon>
        <taxon>Hexapoda</taxon>
        <taxon>Insecta</taxon>
        <taxon>Pterygota</taxon>
        <taxon>Neoptera</taxon>
        <taxon>Endopterygota</taxon>
        <taxon>Diptera</taxon>
        <taxon>Nematocera</taxon>
        <taxon>Psychodoidea</taxon>
        <taxon>Psychodidae</taxon>
        <taxon>Phlebotomus</taxon>
        <taxon>Phlebotomus</taxon>
    </lineage>
</organism>
<feature type="region of interest" description="Disordered" evidence="1">
    <location>
        <begin position="1"/>
        <end position="41"/>
    </location>
</feature>